<dbReference type="Proteomes" id="UP000033202">
    <property type="component" value="Unassembled WGS sequence"/>
</dbReference>
<feature type="repeat" description="TPR" evidence="1">
    <location>
        <begin position="291"/>
        <end position="324"/>
    </location>
</feature>
<dbReference type="SMART" id="SM00028">
    <property type="entry name" value="TPR"/>
    <property type="match status" value="2"/>
</dbReference>
<comment type="caution">
    <text evidence="2">The sequence shown here is derived from an EMBL/GenBank/DDBJ whole genome shotgun (WGS) entry which is preliminary data.</text>
</comment>
<dbReference type="AlphaFoldDB" id="A0A0E9MJZ9"/>
<evidence type="ECO:0000313" key="2">
    <source>
        <dbReference type="EMBL" id="GAO37848.1"/>
    </source>
</evidence>
<organism evidence="2 3">
    <name type="scientific">Sphingomonas changbaiensis NBRC 104936</name>
    <dbReference type="NCBI Taxonomy" id="1219043"/>
    <lineage>
        <taxon>Bacteria</taxon>
        <taxon>Pseudomonadati</taxon>
        <taxon>Pseudomonadota</taxon>
        <taxon>Alphaproteobacteria</taxon>
        <taxon>Sphingomonadales</taxon>
        <taxon>Sphingomonadaceae</taxon>
        <taxon>Sphingomonas</taxon>
    </lineage>
</organism>
<reference evidence="2 3" key="1">
    <citation type="submission" date="2015-04" db="EMBL/GenBank/DDBJ databases">
        <title>Whole genome shotgun sequence of Sphingomonas changbaiensis NBRC 104936.</title>
        <authorList>
            <person name="Katano-Makiyama Y."/>
            <person name="Hosoyama A."/>
            <person name="Hashimoto M."/>
            <person name="Noguchi M."/>
            <person name="Tsuchikane K."/>
            <person name="Ohji S."/>
            <person name="Yamazoe A."/>
            <person name="Ichikawa N."/>
            <person name="Kimura A."/>
            <person name="Fujita N."/>
        </authorList>
    </citation>
    <scope>NUCLEOTIDE SEQUENCE [LARGE SCALE GENOMIC DNA]</scope>
    <source>
        <strain evidence="2 3">NBRC 104936</strain>
    </source>
</reference>
<keyword evidence="3" id="KW-1185">Reference proteome</keyword>
<dbReference type="InterPro" id="IPR019734">
    <property type="entry name" value="TPR_rpt"/>
</dbReference>
<dbReference type="PROSITE" id="PS50005">
    <property type="entry name" value="TPR"/>
    <property type="match status" value="1"/>
</dbReference>
<accession>A0A0E9MJZ9</accession>
<proteinExistence type="predicted"/>
<sequence>MLGAVELASTAKDWSLARRLGESWLARAPEDEDMTALVMRCEIEMRVPDLAAARYERLVAREAAPAGVGSIAAEPPPPTAAPLLLVAQMEGTAADAERMSLVLREELLVALSRFRDLRLISAPHPLDALEDGKSRIGYALGATLHSDAIIVTLLELPSRTVLWCERTSLGSGEKVQTALDHIVGRTAAAVLPAVDAHAMLRPHASGPLYSQYVAARTHAIQARSFADAVGAASALEVLIASAPDFAPPMLALARLLNTDFGYTRAGSSGPPERERAFALTRRALSLDRHHVHAYTVMGWCHLWRGDWALAQRNFEKAVELNPHHPERLVEAAFGSLFLGDLSTASALFDRCLALEPHLDDRFRADRGLLHLLSGEFDRALQEFLHVADRRGWVVLYELAASALAGANTADARAEAASWLAAIWPDGRVPSQVALAEWIRRQRPFRLIAHRDLLIEGLRLGLS</sequence>
<dbReference type="Gene3D" id="1.25.40.10">
    <property type="entry name" value="Tetratricopeptide repeat domain"/>
    <property type="match status" value="1"/>
</dbReference>
<dbReference type="EMBL" id="BBWU01000001">
    <property type="protein sequence ID" value="GAO37848.1"/>
    <property type="molecule type" value="Genomic_DNA"/>
</dbReference>
<name>A0A0E9MJZ9_9SPHN</name>
<keyword evidence="1" id="KW-0802">TPR repeat</keyword>
<gene>
    <name evidence="2" type="ORF">SCH01S_01_00110</name>
</gene>
<dbReference type="SUPFAM" id="SSF48452">
    <property type="entry name" value="TPR-like"/>
    <property type="match status" value="1"/>
</dbReference>
<dbReference type="InterPro" id="IPR011990">
    <property type="entry name" value="TPR-like_helical_dom_sf"/>
</dbReference>
<evidence type="ECO:0000313" key="3">
    <source>
        <dbReference type="Proteomes" id="UP000033202"/>
    </source>
</evidence>
<dbReference type="STRING" id="1219043.SCH01S_01_00110"/>
<protein>
    <submittedName>
        <fullName evidence="2">Uncharacterized protein</fullName>
    </submittedName>
</protein>
<evidence type="ECO:0000256" key="1">
    <source>
        <dbReference type="PROSITE-ProRule" id="PRU00339"/>
    </source>
</evidence>